<evidence type="ECO:0000259" key="1">
    <source>
        <dbReference type="PROSITE" id="PS51729"/>
    </source>
</evidence>
<dbReference type="InterPro" id="IPR016181">
    <property type="entry name" value="Acyl_CoA_acyltransferase"/>
</dbReference>
<gene>
    <name evidence="2" type="ORF">COR50_13720</name>
</gene>
<dbReference type="PANTHER" id="PTHR31435:SF10">
    <property type="entry name" value="BSR4717 PROTEIN"/>
    <property type="match status" value="1"/>
</dbReference>
<dbReference type="InterPro" id="IPR045057">
    <property type="entry name" value="Gcn5-rel_NAT"/>
</dbReference>
<protein>
    <submittedName>
        <fullName evidence="2">GNAT family N-acetyltransferase</fullName>
    </submittedName>
</protein>
<accession>A0A291QW25</accession>
<dbReference type="PANTHER" id="PTHR31435">
    <property type="entry name" value="PROTEIN NATD1"/>
    <property type="match status" value="1"/>
</dbReference>
<feature type="domain" description="N-acetyltransferase" evidence="1">
    <location>
        <begin position="9"/>
        <end position="94"/>
    </location>
</feature>
<dbReference type="Gene3D" id="3.40.630.30">
    <property type="match status" value="1"/>
</dbReference>
<dbReference type="AlphaFoldDB" id="A0A291QW25"/>
<keyword evidence="2" id="KW-0808">Transferase</keyword>
<dbReference type="Proteomes" id="UP000220133">
    <property type="component" value="Chromosome"/>
</dbReference>
<dbReference type="OrthoDB" id="1120671at2"/>
<name>A0A291QW25_9BACT</name>
<dbReference type="GO" id="GO:0016740">
    <property type="term" value="F:transferase activity"/>
    <property type="evidence" value="ECO:0007669"/>
    <property type="project" value="UniProtKB-KW"/>
</dbReference>
<reference evidence="2 3" key="1">
    <citation type="submission" date="2017-10" db="EMBL/GenBank/DDBJ databases">
        <title>Paenichitinophaga pekingensis gen. nov., sp. nov., isolated from activated sludge.</title>
        <authorList>
            <person name="Jin D."/>
            <person name="Kong X."/>
            <person name="Deng Y."/>
            <person name="Bai Z."/>
        </authorList>
    </citation>
    <scope>NUCLEOTIDE SEQUENCE [LARGE SCALE GENOMIC DNA]</scope>
    <source>
        <strain evidence="2 3">13</strain>
    </source>
</reference>
<evidence type="ECO:0000313" key="2">
    <source>
        <dbReference type="EMBL" id="ATL48135.1"/>
    </source>
</evidence>
<dbReference type="EMBL" id="CP023777">
    <property type="protein sequence ID" value="ATL48135.1"/>
    <property type="molecule type" value="Genomic_DNA"/>
</dbReference>
<dbReference type="Pfam" id="PF14542">
    <property type="entry name" value="Acetyltransf_CG"/>
    <property type="match status" value="1"/>
</dbReference>
<dbReference type="SUPFAM" id="SSF55729">
    <property type="entry name" value="Acyl-CoA N-acyltransferases (Nat)"/>
    <property type="match status" value="1"/>
</dbReference>
<proteinExistence type="predicted"/>
<dbReference type="PROSITE" id="PS51729">
    <property type="entry name" value="GNAT_YJDJ"/>
    <property type="match status" value="1"/>
</dbReference>
<keyword evidence="3" id="KW-1185">Reference proteome</keyword>
<dbReference type="KEGG" id="cbae:COR50_13720"/>
<evidence type="ECO:0000313" key="3">
    <source>
        <dbReference type="Proteomes" id="UP000220133"/>
    </source>
</evidence>
<dbReference type="RefSeq" id="WP_098194512.1">
    <property type="nucleotide sequence ID" value="NZ_CP023777.1"/>
</dbReference>
<dbReference type="InterPro" id="IPR031165">
    <property type="entry name" value="GNAT_YJDJ"/>
</dbReference>
<sequence length="99" mass="11325">MDLKQIPVTDNELANQFEMRIDNKIAKIEYKITGDRIFLTHTEVPPALEGKGVAAILVEKVLHIVEERGLKLVPLCPYVASYLRRHPDWKRLLAHGINL</sequence>
<organism evidence="2 3">
    <name type="scientific">Chitinophaga caeni</name>
    <dbReference type="NCBI Taxonomy" id="2029983"/>
    <lineage>
        <taxon>Bacteria</taxon>
        <taxon>Pseudomonadati</taxon>
        <taxon>Bacteroidota</taxon>
        <taxon>Chitinophagia</taxon>
        <taxon>Chitinophagales</taxon>
        <taxon>Chitinophagaceae</taxon>
        <taxon>Chitinophaga</taxon>
    </lineage>
</organism>